<dbReference type="EMBL" id="UHID01000001">
    <property type="protein sequence ID" value="SUO94861.1"/>
    <property type="molecule type" value="Genomic_DNA"/>
</dbReference>
<evidence type="ECO:0000313" key="3">
    <source>
        <dbReference type="Proteomes" id="UP000254150"/>
    </source>
</evidence>
<name>A0A380MT24_STRGR</name>
<evidence type="ECO:0000256" key="1">
    <source>
        <dbReference type="SAM" id="MobiDB-lite"/>
    </source>
</evidence>
<feature type="compositionally biased region" description="Low complexity" evidence="1">
    <location>
        <begin position="1"/>
        <end position="16"/>
    </location>
</feature>
<reference evidence="2 3" key="1">
    <citation type="submission" date="2018-06" db="EMBL/GenBank/DDBJ databases">
        <authorList>
            <consortium name="Pathogen Informatics"/>
            <person name="Doyle S."/>
        </authorList>
    </citation>
    <scope>NUCLEOTIDE SEQUENCE [LARGE SCALE GENOMIC DNA]</scope>
    <source>
        <strain evidence="2 3">NCTC7807</strain>
    </source>
</reference>
<feature type="compositionally biased region" description="Acidic residues" evidence="1">
    <location>
        <begin position="38"/>
        <end position="53"/>
    </location>
</feature>
<evidence type="ECO:0000313" key="2">
    <source>
        <dbReference type="EMBL" id="SUO94861.1"/>
    </source>
</evidence>
<dbReference type="AlphaFoldDB" id="A0A380MT24"/>
<organism evidence="2 3">
    <name type="scientific">Streptomyces griseus</name>
    <dbReference type="NCBI Taxonomy" id="1911"/>
    <lineage>
        <taxon>Bacteria</taxon>
        <taxon>Bacillati</taxon>
        <taxon>Actinomycetota</taxon>
        <taxon>Actinomycetes</taxon>
        <taxon>Kitasatosporales</taxon>
        <taxon>Streptomycetaceae</taxon>
        <taxon>Streptomyces</taxon>
    </lineage>
</organism>
<accession>A0A380MT24</accession>
<dbReference type="RefSeq" id="WP_100454618.1">
    <property type="nucleotide sequence ID" value="NZ_UHID01000001.1"/>
</dbReference>
<proteinExistence type="predicted"/>
<evidence type="ECO:0008006" key="4">
    <source>
        <dbReference type="Google" id="ProtNLM"/>
    </source>
</evidence>
<dbReference type="Proteomes" id="UP000254150">
    <property type="component" value="Unassembled WGS sequence"/>
</dbReference>
<sequence length="77" mass="8379">MTTDPTGTGPDRPTPATEDDPLLRAPEGDTAEQREPVDPEDPEGIEESLEDIDPGTANEADAVEQLLVVEEDEDDYR</sequence>
<protein>
    <recommendedName>
        <fullName evidence="4">DUF5709 domain-containing protein</fullName>
    </recommendedName>
</protein>
<gene>
    <name evidence="2" type="ORF">NCTC7807_01088</name>
</gene>
<dbReference type="GeneID" id="95068548"/>
<feature type="region of interest" description="Disordered" evidence="1">
    <location>
        <begin position="1"/>
        <end position="58"/>
    </location>
</feature>